<name>A0ACB0YW22_MELEN</name>
<reference evidence="1" key="1">
    <citation type="submission" date="2023-11" db="EMBL/GenBank/DDBJ databases">
        <authorList>
            <person name="Poullet M."/>
        </authorList>
    </citation>
    <scope>NUCLEOTIDE SEQUENCE</scope>
    <source>
        <strain evidence="1">E1834</strain>
    </source>
</reference>
<evidence type="ECO:0000313" key="2">
    <source>
        <dbReference type="Proteomes" id="UP001497535"/>
    </source>
</evidence>
<accession>A0ACB0YW22</accession>
<gene>
    <name evidence="1" type="ORF">MENTE1834_LOCUS17324</name>
</gene>
<evidence type="ECO:0000313" key="1">
    <source>
        <dbReference type="EMBL" id="CAK5065463.1"/>
    </source>
</evidence>
<organism evidence="1 2">
    <name type="scientific">Meloidogyne enterolobii</name>
    <name type="common">Root-knot nematode worm</name>
    <name type="synonym">Meloidogyne mayaguensis</name>
    <dbReference type="NCBI Taxonomy" id="390850"/>
    <lineage>
        <taxon>Eukaryota</taxon>
        <taxon>Metazoa</taxon>
        <taxon>Ecdysozoa</taxon>
        <taxon>Nematoda</taxon>
        <taxon>Chromadorea</taxon>
        <taxon>Rhabditida</taxon>
        <taxon>Tylenchina</taxon>
        <taxon>Tylenchomorpha</taxon>
        <taxon>Tylenchoidea</taxon>
        <taxon>Meloidogynidae</taxon>
        <taxon>Meloidogyninae</taxon>
        <taxon>Meloidogyne</taxon>
    </lineage>
</organism>
<protein>
    <submittedName>
        <fullName evidence="1">Uncharacterized protein</fullName>
    </submittedName>
</protein>
<comment type="caution">
    <text evidence="1">The sequence shown here is derived from an EMBL/GenBank/DDBJ whole genome shotgun (WGS) entry which is preliminary data.</text>
</comment>
<proteinExistence type="predicted"/>
<dbReference type="Proteomes" id="UP001497535">
    <property type="component" value="Unassembled WGS sequence"/>
</dbReference>
<sequence length="99" mass="11447">MCNADRLKLLQFVTGSASVPFEGFKGLRGSNGLKPFCIERWGDEESLPRAHTCFNRLDLPAYSNKQKMFSKIMVKIFYLKIIFFFFQLAISESSYYAIE</sequence>
<dbReference type="EMBL" id="CAVMJV010000019">
    <property type="protein sequence ID" value="CAK5065463.1"/>
    <property type="molecule type" value="Genomic_DNA"/>
</dbReference>
<keyword evidence="2" id="KW-1185">Reference proteome</keyword>